<evidence type="ECO:0000313" key="13">
    <source>
        <dbReference type="EMBL" id="KRX37464.1"/>
    </source>
</evidence>
<feature type="transmembrane region" description="Helical" evidence="10">
    <location>
        <begin position="946"/>
        <end position="968"/>
    </location>
</feature>
<organism evidence="13 14">
    <name type="scientific">Trichinella murrelli</name>
    <dbReference type="NCBI Taxonomy" id="144512"/>
    <lineage>
        <taxon>Eukaryota</taxon>
        <taxon>Metazoa</taxon>
        <taxon>Ecdysozoa</taxon>
        <taxon>Nematoda</taxon>
        <taxon>Enoplea</taxon>
        <taxon>Dorylaimia</taxon>
        <taxon>Trichinellida</taxon>
        <taxon>Trichinellidae</taxon>
        <taxon>Trichinella</taxon>
    </lineage>
</organism>
<dbReference type="Proteomes" id="UP000055048">
    <property type="component" value="Unassembled WGS sequence"/>
</dbReference>
<dbReference type="CDD" id="cd12446">
    <property type="entry name" value="RRM_RBM25"/>
    <property type="match status" value="1"/>
</dbReference>
<feature type="region of interest" description="Disordered" evidence="9">
    <location>
        <begin position="207"/>
        <end position="226"/>
    </location>
</feature>
<dbReference type="CDD" id="cd23995">
    <property type="entry name" value="Seipin_BSCL2_like"/>
    <property type="match status" value="1"/>
</dbReference>
<dbReference type="GO" id="GO:0140042">
    <property type="term" value="P:lipid droplet formation"/>
    <property type="evidence" value="ECO:0007669"/>
    <property type="project" value="UniProtKB-ARBA"/>
</dbReference>
<gene>
    <name evidence="13" type="primary">JKAMP</name>
    <name evidence="13" type="ORF">T05_12709</name>
</gene>
<evidence type="ECO:0000256" key="4">
    <source>
        <dbReference type="ARBA" id="ARBA00022824"/>
    </source>
</evidence>
<feature type="region of interest" description="Disordered" evidence="9">
    <location>
        <begin position="523"/>
        <end position="553"/>
    </location>
</feature>
<dbReference type="GO" id="GO:0006986">
    <property type="term" value="P:response to unfolded protein"/>
    <property type="evidence" value="ECO:0007669"/>
    <property type="project" value="InterPro"/>
</dbReference>
<keyword evidence="3 10" id="KW-0812">Transmembrane</keyword>
<dbReference type="GO" id="GO:0005789">
    <property type="term" value="C:endoplasmic reticulum membrane"/>
    <property type="evidence" value="ECO:0007669"/>
    <property type="project" value="UniProtKB-SubCell"/>
</dbReference>
<feature type="compositionally biased region" description="Basic and acidic residues" evidence="9">
    <location>
        <begin position="332"/>
        <end position="358"/>
    </location>
</feature>
<feature type="transmembrane region" description="Helical" evidence="10">
    <location>
        <begin position="1246"/>
        <end position="1264"/>
    </location>
</feature>
<dbReference type="PANTHER" id="PTHR18806">
    <property type="entry name" value="RBM25 PROTEIN"/>
    <property type="match status" value="1"/>
</dbReference>
<comment type="subcellular location">
    <subcellularLocation>
        <location evidence="1">Endoplasmic reticulum membrane</location>
        <topology evidence="1">Multi-pass membrane protein</topology>
    </subcellularLocation>
</comment>
<dbReference type="CDD" id="cd22265">
    <property type="entry name" value="UDM1_RNF168"/>
    <property type="match status" value="1"/>
</dbReference>
<dbReference type="Pfam" id="PF06775">
    <property type="entry name" value="Seipin"/>
    <property type="match status" value="1"/>
</dbReference>
<dbReference type="Pfam" id="PF01480">
    <property type="entry name" value="PWI"/>
    <property type="match status" value="1"/>
</dbReference>
<keyword evidence="8" id="KW-0694">RNA-binding</keyword>
<evidence type="ECO:0000259" key="12">
    <source>
        <dbReference type="PROSITE" id="PS51025"/>
    </source>
</evidence>
<sequence length="1278" mass="147456">MAFPPRFGMPSIAQATFVPTYNAVPVVLPTTAHYLMPTLANSGVVRNVQKTPSPAPLTKRQEILMEKPPVTTVFVGNINEQATNEMIKAMLVKCGNIISWKRIQGPNGKFQAFGFCEYDHPDSTLRALRLLHDWPLGDKKLVLKCDEKNKSMLIDFINKRRSLYNKPPLKMEGDQLPADDEIRKEDEMFRKALKSLVKEMAPELFEGTSKSHVPKSPTLTGKGGNLDIESLDRDRKEYIAKEIIQFREAHKINVAQIKYSFCYILHCAHHNLPVIATSFFFAEFLREIRRHLLLAASDLTDDKEARLKGKSASVDVNEKNERFTERPSSPLEADRRASTKFERSCATDSADAKAGEARGRRRGSTPETGSRRRRSPSADRLLETSEDAREREKLERKAREKEKNYLERLEKLEAREKRKAKERLKQAEKEKRRKKEQLADIKIMQEFLEDYIDEEGDLEFYQGKSLLLRKDAITDEMEWDALDRLREAEEIALIRRKLIEENSSKDSNETKIMVEELPVNPVKLEEQQRTVSESETDKAADNNDNNADEVDSAVPKVKKETVLIPTVFLPAQAENSQPIGFAGLKLGSVSTSTNTAAPIPLQQMFNEPDEEFSVVKTSSRKLVPLEYTEEEKRALEMPNMHTQMSTEERKKYVKSLIDKIPSSKEELFKYEIHWEYVDQLLIDRRIKPWISKKIIEYIGEEEASLVDFISEKVLERSTPQGLLDDISMVLDEEAGVFVAKLWRLLIYEIEAKRVGFFILTVLIRHFFVSDLHNVELPLNFIFETCEKYGVCSYPVANVSLQNKNGQSLFEVDFYYDVLFELTVFPDSVRPTSGMIMLIVRCYSGENLLTYSFPRSTILIYRPWPWRLIRMFVKLPLYVFGCCNEEQTFSINLLEKFHFSSAHFCSKISVELQNTEMNIVRSSIILQPCVNLLFHFFFRWPFSSIPLLYMFLCALFTAISLFLWIYLIAVKVTEIQHPTYKENIVMDNFLFDNPEPCPGLYCGRQVIADGNYTECGANRIYLLACDWGTRVNERGICVPCNGYPDVYDWLYLGFMGFLPFLLHCASIKFTSAHTREFRNVVLPQIAAAFVECVFPAILSLLIVEPKGSLNFYTCGVQNLQDWYPVFYNPVIDYTRTVHCTQEAVYPLYFLPFVYYLFSLLSLSIIHPIVVCVFKLKKEGASDYAFPYIILFAAICLNAMHLALYETQTPICILHDMWRKKQNLAVLGVLIYLYLYGILSISRFSSYWVYNVMLLFIPAPSIFYVLTVKFTHPHRLNMII</sequence>
<feature type="transmembrane region" description="Helical" evidence="10">
    <location>
        <begin position="1184"/>
        <end position="1202"/>
    </location>
</feature>
<dbReference type="STRING" id="144512.A0A0V0TEL0"/>
<dbReference type="InterPro" id="IPR009617">
    <property type="entry name" value="Seipin"/>
</dbReference>
<keyword evidence="14" id="KW-1185">Reference proteome</keyword>
<dbReference type="InterPro" id="IPR034268">
    <property type="entry name" value="RBM25_RRM"/>
</dbReference>
<dbReference type="InterPro" id="IPR052768">
    <property type="entry name" value="RBM25"/>
</dbReference>
<dbReference type="GO" id="GO:0006629">
    <property type="term" value="P:lipid metabolic process"/>
    <property type="evidence" value="ECO:0007669"/>
    <property type="project" value="UniProtKB-KW"/>
</dbReference>
<dbReference type="Gene3D" id="1.20.1390.10">
    <property type="entry name" value="PWI domain"/>
    <property type="match status" value="1"/>
</dbReference>
<dbReference type="InterPro" id="IPR012677">
    <property type="entry name" value="Nucleotide-bd_a/b_plait_sf"/>
</dbReference>
<dbReference type="PANTHER" id="PTHR18806:SF4">
    <property type="entry name" value="RNA-BINDING PROTEIN 25"/>
    <property type="match status" value="1"/>
</dbReference>
<dbReference type="OrthoDB" id="6275295at2759"/>
<evidence type="ECO:0000256" key="9">
    <source>
        <dbReference type="SAM" id="MobiDB-lite"/>
    </source>
</evidence>
<protein>
    <submittedName>
        <fullName evidence="13">JNK1/MAPK8-associated membrane protein</fullName>
    </submittedName>
</protein>
<feature type="transmembrane region" description="Helical" evidence="10">
    <location>
        <begin position="1222"/>
        <end position="1239"/>
    </location>
</feature>
<feature type="transmembrane region" description="Helical" evidence="10">
    <location>
        <begin position="1048"/>
        <end position="1068"/>
    </location>
</feature>
<keyword evidence="7 10" id="KW-0472">Membrane</keyword>
<proteinExistence type="predicted"/>
<feature type="compositionally biased region" description="Basic and acidic residues" evidence="9">
    <location>
        <begin position="376"/>
        <end position="399"/>
    </location>
</feature>
<dbReference type="GO" id="GO:0005681">
    <property type="term" value="C:spliceosomal complex"/>
    <property type="evidence" value="ECO:0007669"/>
    <property type="project" value="TreeGrafter"/>
</dbReference>
<dbReference type="SMART" id="SM00360">
    <property type="entry name" value="RRM"/>
    <property type="match status" value="1"/>
</dbReference>
<dbReference type="GO" id="GO:0006397">
    <property type="term" value="P:mRNA processing"/>
    <property type="evidence" value="ECO:0007669"/>
    <property type="project" value="UniProtKB-KW"/>
</dbReference>
<dbReference type="SUPFAM" id="SSF101233">
    <property type="entry name" value="PWI domain"/>
    <property type="match status" value="1"/>
</dbReference>
<reference evidence="13 14" key="1">
    <citation type="submission" date="2015-01" db="EMBL/GenBank/DDBJ databases">
        <title>Evolution of Trichinella species and genotypes.</title>
        <authorList>
            <person name="Korhonen P.K."/>
            <person name="Edoardo P."/>
            <person name="Giuseppe L.R."/>
            <person name="Gasser R.B."/>
        </authorList>
    </citation>
    <scope>NUCLEOTIDE SEQUENCE [LARGE SCALE GENOMIC DNA]</scope>
    <source>
        <strain evidence="13">ISS417</strain>
    </source>
</reference>
<dbReference type="Pfam" id="PF00076">
    <property type="entry name" value="RRM_1"/>
    <property type="match status" value="1"/>
</dbReference>
<evidence type="ECO:0000256" key="6">
    <source>
        <dbReference type="ARBA" id="ARBA00023098"/>
    </source>
</evidence>
<evidence type="ECO:0000313" key="14">
    <source>
        <dbReference type="Proteomes" id="UP000055048"/>
    </source>
</evidence>
<dbReference type="GO" id="GO:0000381">
    <property type="term" value="P:regulation of alternative mRNA splicing, via spliceosome"/>
    <property type="evidence" value="ECO:0007669"/>
    <property type="project" value="TreeGrafter"/>
</dbReference>
<keyword evidence="4" id="KW-0256">Endoplasmic reticulum</keyword>
<dbReference type="InterPro" id="IPR035979">
    <property type="entry name" value="RBD_domain_sf"/>
</dbReference>
<dbReference type="Gene3D" id="3.30.70.330">
    <property type="match status" value="1"/>
</dbReference>
<keyword evidence="2" id="KW-0507">mRNA processing</keyword>
<dbReference type="PROSITE" id="PS50102">
    <property type="entry name" value="RRM"/>
    <property type="match status" value="1"/>
</dbReference>
<dbReference type="PROSITE" id="PS51025">
    <property type="entry name" value="PWI"/>
    <property type="match status" value="1"/>
</dbReference>
<dbReference type="Pfam" id="PF05571">
    <property type="entry name" value="JAMP"/>
    <property type="match status" value="2"/>
</dbReference>
<dbReference type="InterPro" id="IPR036483">
    <property type="entry name" value="PWI_dom_sf"/>
</dbReference>
<dbReference type="EMBL" id="JYDJ01000309">
    <property type="protein sequence ID" value="KRX37464.1"/>
    <property type="molecule type" value="Genomic_DNA"/>
</dbReference>
<feature type="domain" description="PWI" evidence="12">
    <location>
        <begin position="665"/>
        <end position="765"/>
    </location>
</feature>
<accession>A0A0V0TEL0</accession>
<dbReference type="SUPFAM" id="SSF54928">
    <property type="entry name" value="RNA-binding domain, RBD"/>
    <property type="match status" value="1"/>
</dbReference>
<dbReference type="InterPro" id="IPR000504">
    <property type="entry name" value="RRM_dom"/>
</dbReference>
<dbReference type="InterPro" id="IPR002483">
    <property type="entry name" value="PWI_dom"/>
</dbReference>
<dbReference type="SMART" id="SM00311">
    <property type="entry name" value="PWI"/>
    <property type="match status" value="1"/>
</dbReference>
<dbReference type="AlphaFoldDB" id="A0A0V0TEL0"/>
<keyword evidence="5 10" id="KW-1133">Transmembrane helix</keyword>
<dbReference type="InterPro" id="IPR008485">
    <property type="entry name" value="JAMP"/>
</dbReference>
<feature type="transmembrane region" description="Helical" evidence="10">
    <location>
        <begin position="1080"/>
        <end position="1102"/>
    </location>
</feature>
<evidence type="ECO:0000256" key="1">
    <source>
        <dbReference type="ARBA" id="ARBA00004477"/>
    </source>
</evidence>
<evidence type="ECO:0000256" key="10">
    <source>
        <dbReference type="SAM" id="Phobius"/>
    </source>
</evidence>
<feature type="region of interest" description="Disordered" evidence="9">
    <location>
        <begin position="305"/>
        <end position="399"/>
    </location>
</feature>
<evidence type="ECO:0000256" key="8">
    <source>
        <dbReference type="PROSITE-ProRule" id="PRU00176"/>
    </source>
</evidence>
<feature type="domain" description="RRM" evidence="11">
    <location>
        <begin position="71"/>
        <end position="159"/>
    </location>
</feature>
<evidence type="ECO:0000256" key="3">
    <source>
        <dbReference type="ARBA" id="ARBA00022692"/>
    </source>
</evidence>
<evidence type="ECO:0000256" key="5">
    <source>
        <dbReference type="ARBA" id="ARBA00022989"/>
    </source>
</evidence>
<dbReference type="FunFam" id="1.20.1390.10:FF:000004">
    <property type="entry name" value="RNA-binding motif protein 25"/>
    <property type="match status" value="1"/>
</dbReference>
<evidence type="ECO:0000256" key="2">
    <source>
        <dbReference type="ARBA" id="ARBA00022664"/>
    </source>
</evidence>
<dbReference type="GO" id="GO:0003729">
    <property type="term" value="F:mRNA binding"/>
    <property type="evidence" value="ECO:0007669"/>
    <property type="project" value="TreeGrafter"/>
</dbReference>
<evidence type="ECO:0000256" key="7">
    <source>
        <dbReference type="ARBA" id="ARBA00023136"/>
    </source>
</evidence>
<name>A0A0V0TEL0_9BILA</name>
<feature type="compositionally biased region" description="Basic and acidic residues" evidence="9">
    <location>
        <begin position="316"/>
        <end position="325"/>
    </location>
</feature>
<feature type="transmembrane region" description="Helical" evidence="10">
    <location>
        <begin position="1151"/>
        <end position="1172"/>
    </location>
</feature>
<evidence type="ECO:0000259" key="11">
    <source>
        <dbReference type="PROSITE" id="PS50102"/>
    </source>
</evidence>
<keyword evidence="6" id="KW-0443">Lipid metabolism</keyword>
<comment type="caution">
    <text evidence="13">The sequence shown here is derived from an EMBL/GenBank/DDBJ whole genome shotgun (WGS) entry which is preliminary data.</text>
</comment>